<dbReference type="AlphaFoldDB" id="A0A239CFQ6"/>
<proteinExistence type="predicted"/>
<dbReference type="PANTHER" id="PTHR38765">
    <property type="entry name" value="DUF484 DOMAIN-CONTAINING PROTEIN"/>
    <property type="match status" value="1"/>
</dbReference>
<evidence type="ECO:0000313" key="1">
    <source>
        <dbReference type="EMBL" id="SNS18722.1"/>
    </source>
</evidence>
<dbReference type="InterPro" id="IPR029016">
    <property type="entry name" value="GAF-like_dom_sf"/>
</dbReference>
<dbReference type="EMBL" id="FZOT01000001">
    <property type="protein sequence ID" value="SNS18722.1"/>
    <property type="molecule type" value="Genomic_DNA"/>
</dbReference>
<dbReference type="OrthoDB" id="8525200at2"/>
<keyword evidence="2" id="KW-1185">Reference proteome</keyword>
<reference evidence="1 2" key="1">
    <citation type="submission" date="2017-06" db="EMBL/GenBank/DDBJ databases">
        <authorList>
            <person name="Kim H.J."/>
            <person name="Triplett B.A."/>
        </authorList>
    </citation>
    <scope>NUCLEOTIDE SEQUENCE [LARGE SCALE GENOMIC DNA]</scope>
    <source>
        <strain evidence="1 2">U15</strain>
    </source>
</reference>
<dbReference type="RefSeq" id="WP_089397627.1">
    <property type="nucleotide sequence ID" value="NZ_FZOT01000001.1"/>
</dbReference>
<sequence>MSLELDAQDVADYLARHPDFFEEHGELLSRVKLANPVAGRAVSLQERQMEILRHKIKAGELRLAELIRLAEENEAITGKFLQWTRALLLARNDVDLPHTLINGLQSIFSVPSATLRLWNVAPEFAHGWFAAETSEDARLFANSLTEPFCGPNNDFEVAGWLEDAGSVRSLAMIPLRVGAAPETFGLLLLGSPDPNRFSADMATDFLSRIGETASAALNCLLA</sequence>
<dbReference type="InterPro" id="IPR007435">
    <property type="entry name" value="DUF484"/>
</dbReference>
<dbReference type="Proteomes" id="UP000198284">
    <property type="component" value="Unassembled WGS sequence"/>
</dbReference>
<protein>
    <recommendedName>
        <fullName evidence="3">DUF484 domain-containing protein</fullName>
    </recommendedName>
</protein>
<evidence type="ECO:0000313" key="2">
    <source>
        <dbReference type="Proteomes" id="UP000198284"/>
    </source>
</evidence>
<dbReference type="Gene3D" id="3.30.450.40">
    <property type="match status" value="1"/>
</dbReference>
<organism evidence="1 2">
    <name type="scientific">Noviherbaspirillum humi</name>
    <dbReference type="NCBI Taxonomy" id="1688639"/>
    <lineage>
        <taxon>Bacteria</taxon>
        <taxon>Pseudomonadati</taxon>
        <taxon>Pseudomonadota</taxon>
        <taxon>Betaproteobacteria</taxon>
        <taxon>Burkholderiales</taxon>
        <taxon>Oxalobacteraceae</taxon>
        <taxon>Noviherbaspirillum</taxon>
    </lineage>
</organism>
<evidence type="ECO:0008006" key="3">
    <source>
        <dbReference type="Google" id="ProtNLM"/>
    </source>
</evidence>
<accession>A0A239CFQ6</accession>
<name>A0A239CFQ6_9BURK</name>
<gene>
    <name evidence="1" type="ORF">SAMN06265795_101425</name>
</gene>
<dbReference type="PANTHER" id="PTHR38765:SF1">
    <property type="entry name" value="DUF484 DOMAIN-CONTAINING PROTEIN"/>
    <property type="match status" value="1"/>
</dbReference>
<dbReference type="Pfam" id="PF04340">
    <property type="entry name" value="DUF484"/>
    <property type="match status" value="1"/>
</dbReference>